<comment type="similarity">
    <text evidence="1 5">Belongs to the bacterial ribosomal protein bL33 family.</text>
</comment>
<dbReference type="RefSeq" id="WP_188837037.1">
    <property type="nucleotide sequence ID" value="NZ_BMHI01000003.1"/>
</dbReference>
<dbReference type="PANTHER" id="PTHR15238:SF1">
    <property type="entry name" value="LARGE RIBOSOMAL SUBUNIT PROTEIN BL33M"/>
    <property type="match status" value="1"/>
</dbReference>
<evidence type="ECO:0000256" key="4">
    <source>
        <dbReference type="ARBA" id="ARBA00035176"/>
    </source>
</evidence>
<reference evidence="6" key="2">
    <citation type="submission" date="2020-09" db="EMBL/GenBank/DDBJ databases">
        <authorList>
            <person name="Sun Q."/>
            <person name="Zhou Y."/>
        </authorList>
    </citation>
    <scope>NUCLEOTIDE SEQUENCE</scope>
    <source>
        <strain evidence="6">CGMCC 1.15085</strain>
    </source>
</reference>
<evidence type="ECO:0000256" key="1">
    <source>
        <dbReference type="ARBA" id="ARBA00007596"/>
    </source>
</evidence>
<protein>
    <recommendedName>
        <fullName evidence="4 5">Large ribosomal subunit protein bL33</fullName>
    </recommendedName>
</protein>
<evidence type="ECO:0000256" key="2">
    <source>
        <dbReference type="ARBA" id="ARBA00022980"/>
    </source>
</evidence>
<dbReference type="GO" id="GO:0003735">
    <property type="term" value="F:structural constituent of ribosome"/>
    <property type="evidence" value="ECO:0007669"/>
    <property type="project" value="InterPro"/>
</dbReference>
<sequence>MARRSQDVRPKIVLESTAGTGYRYVTEKSRRNDPDRLRLRRYDPVARRHVEFKEAR</sequence>
<dbReference type="InterPro" id="IPR011332">
    <property type="entry name" value="Ribosomal_zn-bd"/>
</dbReference>
<proteinExistence type="inferred from homology"/>
<dbReference type="InterPro" id="IPR038584">
    <property type="entry name" value="Ribosomal_bL33_sf"/>
</dbReference>
<keyword evidence="3 5" id="KW-0687">Ribonucleoprotein</keyword>
<dbReference type="PANTHER" id="PTHR15238">
    <property type="entry name" value="54S RIBOSOMAL PROTEIN L39, MITOCHONDRIAL"/>
    <property type="match status" value="1"/>
</dbReference>
<keyword evidence="7" id="KW-1185">Reference proteome</keyword>
<evidence type="ECO:0000313" key="6">
    <source>
        <dbReference type="EMBL" id="GGB30966.1"/>
    </source>
</evidence>
<dbReference type="InterPro" id="IPR001705">
    <property type="entry name" value="Ribosomal_bL33"/>
</dbReference>
<dbReference type="Proteomes" id="UP000636793">
    <property type="component" value="Unassembled WGS sequence"/>
</dbReference>
<gene>
    <name evidence="5 6" type="primary">rpmG</name>
    <name evidence="6" type="ORF">GCM10011492_21900</name>
</gene>
<dbReference type="NCBIfam" id="TIGR01023">
    <property type="entry name" value="rpmG_bact"/>
    <property type="match status" value="1"/>
</dbReference>
<dbReference type="GO" id="GO:0006412">
    <property type="term" value="P:translation"/>
    <property type="evidence" value="ECO:0007669"/>
    <property type="project" value="UniProtKB-UniRule"/>
</dbReference>
<organism evidence="6 7">
    <name type="scientific">Flexivirga endophytica</name>
    <dbReference type="NCBI Taxonomy" id="1849103"/>
    <lineage>
        <taxon>Bacteria</taxon>
        <taxon>Bacillati</taxon>
        <taxon>Actinomycetota</taxon>
        <taxon>Actinomycetes</taxon>
        <taxon>Micrococcales</taxon>
        <taxon>Dermacoccaceae</taxon>
        <taxon>Flexivirga</taxon>
    </lineage>
</organism>
<dbReference type="Gene3D" id="2.20.28.120">
    <property type="entry name" value="Ribosomal protein L33"/>
    <property type="match status" value="1"/>
</dbReference>
<accession>A0A916T4Y0</accession>
<evidence type="ECO:0000256" key="3">
    <source>
        <dbReference type="ARBA" id="ARBA00023274"/>
    </source>
</evidence>
<evidence type="ECO:0000256" key="5">
    <source>
        <dbReference type="HAMAP-Rule" id="MF_00294"/>
    </source>
</evidence>
<dbReference type="HAMAP" id="MF_00294">
    <property type="entry name" value="Ribosomal_bL33"/>
    <property type="match status" value="1"/>
</dbReference>
<name>A0A916T4Y0_9MICO</name>
<dbReference type="NCBIfam" id="NF001860">
    <property type="entry name" value="PRK00595.1"/>
    <property type="match status" value="1"/>
</dbReference>
<evidence type="ECO:0000313" key="7">
    <source>
        <dbReference type="Proteomes" id="UP000636793"/>
    </source>
</evidence>
<dbReference type="SUPFAM" id="SSF57829">
    <property type="entry name" value="Zn-binding ribosomal proteins"/>
    <property type="match status" value="1"/>
</dbReference>
<comment type="caution">
    <text evidence="6">The sequence shown here is derived from an EMBL/GenBank/DDBJ whole genome shotgun (WGS) entry which is preliminary data.</text>
</comment>
<dbReference type="AlphaFoldDB" id="A0A916T4Y0"/>
<dbReference type="GO" id="GO:0022625">
    <property type="term" value="C:cytosolic large ribosomal subunit"/>
    <property type="evidence" value="ECO:0007669"/>
    <property type="project" value="TreeGrafter"/>
</dbReference>
<keyword evidence="2 5" id="KW-0689">Ribosomal protein</keyword>
<dbReference type="Pfam" id="PF00471">
    <property type="entry name" value="Ribosomal_L33"/>
    <property type="match status" value="1"/>
</dbReference>
<dbReference type="EMBL" id="BMHI01000003">
    <property type="protein sequence ID" value="GGB30966.1"/>
    <property type="molecule type" value="Genomic_DNA"/>
</dbReference>
<reference evidence="6" key="1">
    <citation type="journal article" date="2014" name="Int. J. Syst. Evol. Microbiol.">
        <title>Complete genome sequence of Corynebacterium casei LMG S-19264T (=DSM 44701T), isolated from a smear-ripened cheese.</title>
        <authorList>
            <consortium name="US DOE Joint Genome Institute (JGI-PGF)"/>
            <person name="Walter F."/>
            <person name="Albersmeier A."/>
            <person name="Kalinowski J."/>
            <person name="Ruckert C."/>
        </authorList>
    </citation>
    <scope>NUCLEOTIDE SEQUENCE</scope>
    <source>
        <strain evidence="6">CGMCC 1.15085</strain>
    </source>
</reference>